<keyword evidence="1" id="KW-1133">Transmembrane helix</keyword>
<sequence>MLIDNLAIYFYNVAVPSFLILPAAGGTSCLMAMVDSIGVGLTFMMFVPVQVVEIIGLYVQWKYAGRWGKEAESKKALDV</sequence>
<evidence type="ECO:0000256" key="1">
    <source>
        <dbReference type="SAM" id="Phobius"/>
    </source>
</evidence>
<keyword evidence="1" id="KW-0812">Transmembrane</keyword>
<gene>
    <name evidence="2" type="ORF">N7452_001091</name>
</gene>
<comment type="caution">
    <text evidence="2">The sequence shown here is derived from an EMBL/GenBank/DDBJ whole genome shotgun (WGS) entry which is preliminary data.</text>
</comment>
<name>A0A9W9R1N8_PENBR</name>
<accession>A0A9W9R1N8</accession>
<protein>
    <submittedName>
        <fullName evidence="2">MFS general substrate transporter</fullName>
    </submittedName>
</protein>
<reference evidence="2" key="1">
    <citation type="submission" date="2022-12" db="EMBL/GenBank/DDBJ databases">
        <authorList>
            <person name="Petersen C."/>
        </authorList>
    </citation>
    <scope>NUCLEOTIDE SEQUENCE</scope>
    <source>
        <strain evidence="2">IBT 35673</strain>
    </source>
</reference>
<evidence type="ECO:0000313" key="3">
    <source>
        <dbReference type="Proteomes" id="UP001147695"/>
    </source>
</evidence>
<keyword evidence="1" id="KW-0472">Membrane</keyword>
<proteinExistence type="predicted"/>
<evidence type="ECO:0000313" key="2">
    <source>
        <dbReference type="EMBL" id="KAJ5352117.1"/>
    </source>
</evidence>
<feature type="transmembrane region" description="Helical" evidence="1">
    <location>
        <begin position="7"/>
        <end position="25"/>
    </location>
</feature>
<feature type="transmembrane region" description="Helical" evidence="1">
    <location>
        <begin position="37"/>
        <end position="59"/>
    </location>
</feature>
<organism evidence="2 3">
    <name type="scientific">Penicillium brevicompactum</name>
    <dbReference type="NCBI Taxonomy" id="5074"/>
    <lineage>
        <taxon>Eukaryota</taxon>
        <taxon>Fungi</taxon>
        <taxon>Dikarya</taxon>
        <taxon>Ascomycota</taxon>
        <taxon>Pezizomycotina</taxon>
        <taxon>Eurotiomycetes</taxon>
        <taxon>Eurotiomycetidae</taxon>
        <taxon>Eurotiales</taxon>
        <taxon>Aspergillaceae</taxon>
        <taxon>Penicillium</taxon>
    </lineage>
</organism>
<dbReference type="EMBL" id="JAPZBQ010000001">
    <property type="protein sequence ID" value="KAJ5352117.1"/>
    <property type="molecule type" value="Genomic_DNA"/>
</dbReference>
<reference evidence="2" key="2">
    <citation type="journal article" date="2023" name="IMA Fungus">
        <title>Comparative genomic study of the Penicillium genus elucidates a diverse pangenome and 15 lateral gene transfer events.</title>
        <authorList>
            <person name="Petersen C."/>
            <person name="Sorensen T."/>
            <person name="Nielsen M.R."/>
            <person name="Sondergaard T.E."/>
            <person name="Sorensen J.L."/>
            <person name="Fitzpatrick D.A."/>
            <person name="Frisvad J.C."/>
            <person name="Nielsen K.L."/>
        </authorList>
    </citation>
    <scope>NUCLEOTIDE SEQUENCE</scope>
    <source>
        <strain evidence="2">IBT 35673</strain>
    </source>
</reference>
<dbReference type="Proteomes" id="UP001147695">
    <property type="component" value="Unassembled WGS sequence"/>
</dbReference>
<dbReference type="AlphaFoldDB" id="A0A9W9R1N8"/>